<dbReference type="InterPro" id="IPR027417">
    <property type="entry name" value="P-loop_NTPase"/>
</dbReference>
<feature type="region of interest" description="Disordered" evidence="5">
    <location>
        <begin position="396"/>
        <end position="446"/>
    </location>
</feature>
<protein>
    <submittedName>
        <fullName evidence="8">ATP-dependent zinc metalloprotease FtsH</fullName>
        <ecNumber evidence="8">3.4.24.-</ecNumber>
    </submittedName>
</protein>
<dbReference type="GO" id="GO:0005524">
    <property type="term" value="F:ATP binding"/>
    <property type="evidence" value="ECO:0007669"/>
    <property type="project" value="UniProtKB-KW"/>
</dbReference>
<evidence type="ECO:0000256" key="3">
    <source>
        <dbReference type="ARBA" id="ARBA00022840"/>
    </source>
</evidence>
<keyword evidence="2" id="KW-0547">Nucleotide-binding</keyword>
<dbReference type="Pfam" id="PF00004">
    <property type="entry name" value="AAA"/>
    <property type="match status" value="1"/>
</dbReference>
<comment type="similarity">
    <text evidence="1">Belongs to the AAA ATPase family.</text>
</comment>
<dbReference type="SUPFAM" id="SSF52540">
    <property type="entry name" value="P-loop containing nucleoside triphosphate hydrolases"/>
    <property type="match status" value="1"/>
</dbReference>
<evidence type="ECO:0000259" key="7">
    <source>
        <dbReference type="SMART" id="SM00382"/>
    </source>
</evidence>
<keyword evidence="6" id="KW-1133">Transmembrane helix</keyword>
<keyword evidence="8" id="KW-0482">Metalloprotease</keyword>
<dbReference type="GO" id="GO:0008237">
    <property type="term" value="F:metallopeptidase activity"/>
    <property type="evidence" value="ECO:0007669"/>
    <property type="project" value="UniProtKB-KW"/>
</dbReference>
<name>A0A3B0JD46_9RICK</name>
<evidence type="ECO:0000256" key="4">
    <source>
        <dbReference type="SAM" id="Coils"/>
    </source>
</evidence>
<dbReference type="GO" id="GO:0006508">
    <property type="term" value="P:proteolysis"/>
    <property type="evidence" value="ECO:0007669"/>
    <property type="project" value="UniProtKB-KW"/>
</dbReference>
<dbReference type="EC" id="3.4.24.-" evidence="8"/>
<dbReference type="SMART" id="SM00382">
    <property type="entry name" value="AAA"/>
    <property type="match status" value="1"/>
</dbReference>
<organism evidence="8">
    <name type="scientific">Wolbachia endosymbiont of Aleurodicus dispersus</name>
    <dbReference type="NCBI Taxonomy" id="1288877"/>
    <lineage>
        <taxon>Bacteria</taxon>
        <taxon>Pseudomonadati</taxon>
        <taxon>Pseudomonadota</taxon>
        <taxon>Alphaproteobacteria</taxon>
        <taxon>Rickettsiales</taxon>
        <taxon>Anaplasmataceae</taxon>
        <taxon>Wolbachieae</taxon>
        <taxon>Wolbachia</taxon>
    </lineage>
</organism>
<gene>
    <name evidence="8" type="primary">ftsH_3</name>
    <name evidence="8" type="ORF">WBAD_0714</name>
</gene>
<reference evidence="8" key="1">
    <citation type="submission" date="2018-04" db="EMBL/GenBank/DDBJ databases">
        <authorList>
            <person name="Go L.Y."/>
            <person name="Mitchell J.A."/>
        </authorList>
    </citation>
    <scope>NUCLEOTIDE SEQUENCE</scope>
    <source>
        <strain evidence="8">WBAD</strain>
    </source>
</reference>
<feature type="coiled-coil region" evidence="4">
    <location>
        <begin position="63"/>
        <end position="140"/>
    </location>
</feature>
<feature type="domain" description="AAA+ ATPase" evidence="7">
    <location>
        <begin position="196"/>
        <end position="325"/>
    </location>
</feature>
<feature type="compositionally biased region" description="Low complexity" evidence="5">
    <location>
        <begin position="418"/>
        <end position="438"/>
    </location>
</feature>
<evidence type="ECO:0000256" key="6">
    <source>
        <dbReference type="SAM" id="Phobius"/>
    </source>
</evidence>
<keyword evidence="4" id="KW-0175">Coiled coil</keyword>
<evidence type="ECO:0000256" key="1">
    <source>
        <dbReference type="ARBA" id="ARBA00006914"/>
    </source>
</evidence>
<dbReference type="Gene3D" id="3.40.50.300">
    <property type="entry name" value="P-loop containing nucleotide triphosphate hydrolases"/>
    <property type="match status" value="1"/>
</dbReference>
<proteinExistence type="inferred from homology"/>
<evidence type="ECO:0000313" key="8">
    <source>
        <dbReference type="EMBL" id="SPP33182.1"/>
    </source>
</evidence>
<dbReference type="GO" id="GO:0016887">
    <property type="term" value="F:ATP hydrolysis activity"/>
    <property type="evidence" value="ECO:0007669"/>
    <property type="project" value="InterPro"/>
</dbReference>
<keyword evidence="6" id="KW-0812">Transmembrane</keyword>
<dbReference type="InterPro" id="IPR003959">
    <property type="entry name" value="ATPase_AAA_core"/>
</dbReference>
<dbReference type="PANTHER" id="PTHR23073">
    <property type="entry name" value="26S PROTEASOME REGULATORY SUBUNIT"/>
    <property type="match status" value="1"/>
</dbReference>
<feature type="transmembrane region" description="Helical" evidence="6">
    <location>
        <begin position="43"/>
        <end position="63"/>
    </location>
</feature>
<dbReference type="AlphaFoldDB" id="A0A3B0JD46"/>
<dbReference type="CDD" id="cd19481">
    <property type="entry name" value="RecA-like_protease"/>
    <property type="match status" value="1"/>
</dbReference>
<sequence length="446" mass="49949" precursor="true">MSSRANIPFLIAGAIASLTLLTSGVFAVAPYVAFLSSVAALNVALPVIFISFALSMVVIAFSYKMIKQNKKSQENSKAEVEELNKESRKEENMRAPIIEYKGAKENEEELSDKERETDEISELKNEVKVMKRMLSNLEAKFDQSTKRIDSPTTEDEANPQMKFCPKDKEREWNTTFSDIILPTDIKEKLKEICKSKSGGYLLNGKGGTGKSSICEAIANEIKSQFAVIRISASSLCNIANIDQVFKKARKHTPCIIIMEEIDGIGLDRKGGKNKNVESLTHLLDKLNKTFLEENIVIATTNCANDLDEALVRHERLRKIEIPGLEKESTRRGILKEHLKELSHRDVETIVNSTNGFSVANLIGLAKYIQEEREKMKSKGKSIPIFTLCERFKKEHNIEDKKNEKHSNGKTKNKDTRLSSGNLSRSSSVSSSLSDVSSRGSKRQIEE</sequence>
<dbReference type="InterPro" id="IPR050221">
    <property type="entry name" value="26S_Proteasome_ATPase"/>
</dbReference>
<keyword evidence="8" id="KW-0645">Protease</keyword>
<dbReference type="InterPro" id="IPR003593">
    <property type="entry name" value="AAA+_ATPase"/>
</dbReference>
<evidence type="ECO:0000256" key="5">
    <source>
        <dbReference type="SAM" id="MobiDB-lite"/>
    </source>
</evidence>
<dbReference type="Gene3D" id="1.10.8.60">
    <property type="match status" value="1"/>
</dbReference>
<accession>A0A3B0JD46</accession>
<dbReference type="EMBL" id="OUNE01000122">
    <property type="protein sequence ID" value="SPP33182.1"/>
    <property type="molecule type" value="Genomic_DNA"/>
</dbReference>
<keyword evidence="8" id="KW-0378">Hydrolase</keyword>
<keyword evidence="6" id="KW-0472">Membrane</keyword>
<feature type="compositionally biased region" description="Basic and acidic residues" evidence="5">
    <location>
        <begin position="396"/>
        <end position="416"/>
    </location>
</feature>
<evidence type="ECO:0000256" key="2">
    <source>
        <dbReference type="ARBA" id="ARBA00022741"/>
    </source>
</evidence>
<keyword evidence="3" id="KW-0067">ATP-binding</keyword>